<dbReference type="KEGG" id="dpte:113794987"/>
<feature type="domain" description="MsrB" evidence="10">
    <location>
        <begin position="61"/>
        <end position="195"/>
    </location>
</feature>
<evidence type="ECO:0000256" key="5">
    <source>
        <dbReference type="ARBA" id="ARBA00022833"/>
    </source>
</evidence>
<evidence type="ECO:0000256" key="9">
    <source>
        <dbReference type="SAM" id="MobiDB-lite"/>
    </source>
</evidence>
<dbReference type="SUPFAM" id="SSF51316">
    <property type="entry name" value="Mss4-like"/>
    <property type="match status" value="1"/>
</dbReference>
<evidence type="ECO:0000256" key="3">
    <source>
        <dbReference type="ARBA" id="ARBA00012499"/>
    </source>
</evidence>
<feature type="region of interest" description="Disordered" evidence="9">
    <location>
        <begin position="1"/>
        <end position="61"/>
    </location>
</feature>
<dbReference type="OrthoDB" id="44061at2759"/>
<proteinExistence type="inferred from homology"/>
<dbReference type="RefSeq" id="XP_027200956.1">
    <property type="nucleotide sequence ID" value="XM_027345155.1"/>
</dbReference>
<dbReference type="PANTHER" id="PTHR10173:SF52">
    <property type="entry name" value="METHIONINE-R-SULFOXIDE REDUCTASE B1"/>
    <property type="match status" value="1"/>
</dbReference>
<evidence type="ECO:0000313" key="13">
    <source>
        <dbReference type="RefSeq" id="XP_027200957.1"/>
    </source>
</evidence>
<dbReference type="InterPro" id="IPR002579">
    <property type="entry name" value="Met_Sox_Rdtase_MsrB_dom"/>
</dbReference>
<dbReference type="GO" id="GO:0033743">
    <property type="term" value="F:peptide-methionine (R)-S-oxide reductase activity"/>
    <property type="evidence" value="ECO:0007669"/>
    <property type="project" value="UniProtKB-EC"/>
</dbReference>
<feature type="region of interest" description="Disordered" evidence="9">
    <location>
        <begin position="461"/>
        <end position="484"/>
    </location>
</feature>
<dbReference type="EC" id="1.8.4.12" evidence="3"/>
<dbReference type="Proteomes" id="UP000515146">
    <property type="component" value="Unplaced"/>
</dbReference>
<dbReference type="NCBIfam" id="TIGR00357">
    <property type="entry name" value="peptide-methionine (R)-S-oxide reductase MsrB"/>
    <property type="match status" value="1"/>
</dbReference>
<dbReference type="RefSeq" id="XP_027200957.1">
    <property type="nucleotide sequence ID" value="XM_027345156.1"/>
</dbReference>
<evidence type="ECO:0000259" key="10">
    <source>
        <dbReference type="PROSITE" id="PS51790"/>
    </source>
</evidence>
<feature type="compositionally biased region" description="Low complexity" evidence="9">
    <location>
        <begin position="307"/>
        <end position="321"/>
    </location>
</feature>
<feature type="compositionally biased region" description="Polar residues" evidence="9">
    <location>
        <begin position="269"/>
        <end position="306"/>
    </location>
</feature>
<reference evidence="12 13" key="1">
    <citation type="submission" date="2025-04" db="UniProtKB">
        <authorList>
            <consortium name="RefSeq"/>
        </authorList>
    </citation>
    <scope>IDENTIFICATION</scope>
    <source>
        <strain evidence="12 13">Airmid</strain>
    </source>
</reference>
<dbReference type="PANTHER" id="PTHR10173">
    <property type="entry name" value="METHIONINE SULFOXIDE REDUCTASE"/>
    <property type="match status" value="1"/>
</dbReference>
<feature type="compositionally biased region" description="Low complexity" evidence="9">
    <location>
        <begin position="15"/>
        <end position="44"/>
    </location>
</feature>
<dbReference type="AlphaFoldDB" id="A0A6P6Y6B8"/>
<dbReference type="GO" id="GO:0030091">
    <property type="term" value="P:protein repair"/>
    <property type="evidence" value="ECO:0007669"/>
    <property type="project" value="InterPro"/>
</dbReference>
<accession>A0A6P6Y6B8</accession>
<evidence type="ECO:0000256" key="6">
    <source>
        <dbReference type="ARBA" id="ARBA00023002"/>
    </source>
</evidence>
<evidence type="ECO:0000256" key="2">
    <source>
        <dbReference type="ARBA" id="ARBA00007174"/>
    </source>
</evidence>
<feature type="compositionally biased region" description="Low complexity" evidence="9">
    <location>
        <begin position="461"/>
        <end position="476"/>
    </location>
</feature>
<name>A0A6P6Y6B8_DERPT</name>
<comment type="cofactor">
    <cofactor evidence="1">
        <name>Zn(2+)</name>
        <dbReference type="ChEBI" id="CHEBI:29105"/>
    </cofactor>
</comment>
<organism evidence="11 14">
    <name type="scientific">Dermatophagoides pteronyssinus</name>
    <name type="common">European house dust mite</name>
    <dbReference type="NCBI Taxonomy" id="6956"/>
    <lineage>
        <taxon>Eukaryota</taxon>
        <taxon>Metazoa</taxon>
        <taxon>Ecdysozoa</taxon>
        <taxon>Arthropoda</taxon>
        <taxon>Chelicerata</taxon>
        <taxon>Arachnida</taxon>
        <taxon>Acari</taxon>
        <taxon>Acariformes</taxon>
        <taxon>Sarcoptiformes</taxon>
        <taxon>Astigmata</taxon>
        <taxon>Psoroptidia</taxon>
        <taxon>Analgoidea</taxon>
        <taxon>Pyroglyphidae</taxon>
        <taxon>Dermatophagoidinae</taxon>
        <taxon>Dermatophagoides</taxon>
    </lineage>
</organism>
<evidence type="ECO:0000313" key="14">
    <source>
        <dbReference type="RefSeq" id="XP_027200958.1"/>
    </source>
</evidence>
<comment type="catalytic activity">
    <reaction evidence="7">
        <text>L-methionyl-[protein] + [thioredoxin]-disulfide + H2O = L-methionyl-(R)-S-oxide-[protein] + [thioredoxin]-dithiol</text>
        <dbReference type="Rhea" id="RHEA:24164"/>
        <dbReference type="Rhea" id="RHEA-COMP:10698"/>
        <dbReference type="Rhea" id="RHEA-COMP:10700"/>
        <dbReference type="Rhea" id="RHEA-COMP:12313"/>
        <dbReference type="Rhea" id="RHEA-COMP:12314"/>
        <dbReference type="ChEBI" id="CHEBI:15377"/>
        <dbReference type="ChEBI" id="CHEBI:16044"/>
        <dbReference type="ChEBI" id="CHEBI:29950"/>
        <dbReference type="ChEBI" id="CHEBI:45764"/>
        <dbReference type="ChEBI" id="CHEBI:50058"/>
        <dbReference type="EC" id="1.8.4.12"/>
    </reaction>
</comment>
<evidence type="ECO:0000313" key="15">
    <source>
        <dbReference type="RefSeq" id="XP_027200959.1"/>
    </source>
</evidence>
<keyword evidence="4" id="KW-0479">Metal-binding</keyword>
<feature type="region of interest" description="Disordered" evidence="9">
    <location>
        <begin position="226"/>
        <end position="328"/>
    </location>
</feature>
<keyword evidence="11" id="KW-1185">Reference proteome</keyword>
<dbReference type="FunFam" id="2.170.150.20:FF:000001">
    <property type="entry name" value="Peptide methionine sulfoxide reductase MsrB"/>
    <property type="match status" value="1"/>
</dbReference>
<feature type="compositionally biased region" description="Low complexity" evidence="9">
    <location>
        <begin position="226"/>
        <end position="262"/>
    </location>
</feature>
<evidence type="ECO:0000256" key="1">
    <source>
        <dbReference type="ARBA" id="ARBA00001947"/>
    </source>
</evidence>
<dbReference type="PROSITE" id="PS51790">
    <property type="entry name" value="MSRB"/>
    <property type="match status" value="1"/>
</dbReference>
<keyword evidence="5" id="KW-0862">Zinc</keyword>
<evidence type="ECO:0000256" key="8">
    <source>
        <dbReference type="ARBA" id="ARBA00067474"/>
    </source>
</evidence>
<evidence type="ECO:0000313" key="12">
    <source>
        <dbReference type="RefSeq" id="XP_027200956.1"/>
    </source>
</evidence>
<dbReference type="GO" id="GO:0046872">
    <property type="term" value="F:metal ion binding"/>
    <property type="evidence" value="ECO:0007669"/>
    <property type="project" value="UniProtKB-KW"/>
</dbReference>
<dbReference type="RefSeq" id="XP_027200958.1">
    <property type="nucleotide sequence ID" value="XM_027345157.1"/>
</dbReference>
<dbReference type="GO" id="GO:0005737">
    <property type="term" value="C:cytoplasm"/>
    <property type="evidence" value="ECO:0007669"/>
    <property type="project" value="TreeGrafter"/>
</dbReference>
<protein>
    <recommendedName>
        <fullName evidence="8">Peptide methionine sulfoxide reductase B1, chloroplastic</fullName>
        <ecNumber evidence="3">1.8.4.12</ecNumber>
    </recommendedName>
</protein>
<evidence type="ECO:0000256" key="4">
    <source>
        <dbReference type="ARBA" id="ARBA00022723"/>
    </source>
</evidence>
<dbReference type="OMA" id="ICDKANS"/>
<dbReference type="InterPro" id="IPR011057">
    <property type="entry name" value="Mss4-like_sf"/>
</dbReference>
<dbReference type="GO" id="GO:0006979">
    <property type="term" value="P:response to oxidative stress"/>
    <property type="evidence" value="ECO:0007669"/>
    <property type="project" value="InterPro"/>
</dbReference>
<dbReference type="InterPro" id="IPR028427">
    <property type="entry name" value="Met_Sox_Rdtase_MsrB"/>
</dbReference>
<evidence type="ECO:0000256" key="7">
    <source>
        <dbReference type="ARBA" id="ARBA00048488"/>
    </source>
</evidence>
<dbReference type="Gene3D" id="2.170.150.20">
    <property type="entry name" value="Peptide methionine sulfoxide reductase"/>
    <property type="match status" value="1"/>
</dbReference>
<gene>
    <name evidence="12 13 14 15" type="primary">LOC113794987</name>
</gene>
<comment type="similarity">
    <text evidence="2">Belongs to the MsrB Met sulfoxide reductase family.</text>
</comment>
<dbReference type="RefSeq" id="XP_027200959.1">
    <property type="nucleotide sequence ID" value="XM_027345158.1"/>
</dbReference>
<dbReference type="Pfam" id="PF01641">
    <property type="entry name" value="SelR"/>
    <property type="match status" value="1"/>
</dbReference>
<keyword evidence="6" id="KW-0560">Oxidoreductase</keyword>
<sequence length="484" mass="52863">MSTQIVLPASPSPSPSSTSSKSNPSSASSTTAANKSSSTTTTKTNRYRFRPQRKPELQLDKNELKQQLTPLQYKITQEKFTERPYSGEYLRLNDQGIYCCIVCGEEIFSSDTKYDSGCGWPAFYDTIDGDKLINQMDLSHVGGNLLLLALNQDLARTEVKCAKCGAHLGHVFDDGPRPTGKRYCVNSAALKFKKSNGEEIICDTLLSSSSSTSTSSCCFRSPTKIIDSKSSSSSSSSTLPPTPTTTTTLPPSQPTTKSSSVTVKDDNSTKTLSSDSLANKTPLSIPTKPCRQSKQSKTKSLSPATRTLNDNGTNETTTTTTIQQPSLHARKVQMNREDFFKSSPSSSNSIRTSKYNEINDRIKNSLSSSSTVTTTTTTTTTTKPISINNRTRRIAQTFDNEQQQQNSKNDMNNNNQYCGKLTNLSSSTTANNKLYSDVKSRYLDHLDMMSKKSVIKHTFTSLSAKKSSSSNSTTTTAPVLESDL</sequence>
<evidence type="ECO:0000313" key="11">
    <source>
        <dbReference type="Proteomes" id="UP000515146"/>
    </source>
</evidence>